<dbReference type="Gene3D" id="3.40.50.12500">
    <property type="match status" value="1"/>
</dbReference>
<dbReference type="RefSeq" id="WP_066600429.1">
    <property type="nucleotide sequence ID" value="NZ_FORY01000012.1"/>
</dbReference>
<proteinExistence type="inferred from homology"/>
<dbReference type="STRING" id="576117.SAMN04488138_11229"/>
<comment type="similarity">
    <text evidence="1">Belongs to the HyuE racemase family.</text>
</comment>
<dbReference type="InterPro" id="IPR053714">
    <property type="entry name" value="Iso_Racemase_Enz_sf"/>
</dbReference>
<name>A0A1I3USQ1_9RHOB</name>
<dbReference type="Proteomes" id="UP000183299">
    <property type="component" value="Unassembled WGS sequence"/>
</dbReference>
<gene>
    <name evidence="2" type="ORF">SAMN04488138_11229</name>
</gene>
<dbReference type="AlphaFoldDB" id="A0A1I3USQ1"/>
<evidence type="ECO:0000256" key="1">
    <source>
        <dbReference type="ARBA" id="ARBA00038414"/>
    </source>
</evidence>
<dbReference type="InterPro" id="IPR015942">
    <property type="entry name" value="Asp/Glu/hydantoin_racemase"/>
</dbReference>
<accession>A0A1I3USQ1</accession>
<organism evidence="2 3">
    <name type="scientific">Celeribacter halophilus</name>
    <dbReference type="NCBI Taxonomy" id="576117"/>
    <lineage>
        <taxon>Bacteria</taxon>
        <taxon>Pseudomonadati</taxon>
        <taxon>Pseudomonadota</taxon>
        <taxon>Alphaproteobacteria</taxon>
        <taxon>Rhodobacterales</taxon>
        <taxon>Roseobacteraceae</taxon>
        <taxon>Celeribacter</taxon>
    </lineage>
</organism>
<protein>
    <submittedName>
        <fullName evidence="2">Allantoin racemase</fullName>
    </submittedName>
</protein>
<evidence type="ECO:0000313" key="3">
    <source>
        <dbReference type="Proteomes" id="UP000183299"/>
    </source>
</evidence>
<keyword evidence="3" id="KW-1185">Reference proteome</keyword>
<sequence length="219" mass="22897">MKLLFLNPNSTEAMTDSVVATARAMLPEAEVLGWTNHDGPPAIQGPEDGATALAGQLALLPQARAEAVDVIIIACFDDTGLEEMREAAHCPVIGIGQAAYHMAILSGDRFGVVTTLDVSVPVIETNIRQQGFTARSLGVRASGIPVLDVEEGRAETLEHLASEIQIMSRDGAKTVILGCAGMSGHYGTLSHQTGVKLIDGVRAATVLAQAIARMSEDAA</sequence>
<dbReference type="GeneID" id="98666010"/>
<dbReference type="PANTHER" id="PTHR28047:SF5">
    <property type="entry name" value="PROTEIN DCG1"/>
    <property type="match status" value="1"/>
</dbReference>
<dbReference type="OrthoDB" id="9791723at2"/>
<evidence type="ECO:0000313" key="2">
    <source>
        <dbReference type="EMBL" id="SFJ84851.1"/>
    </source>
</evidence>
<dbReference type="EMBL" id="FORY01000012">
    <property type="protein sequence ID" value="SFJ84851.1"/>
    <property type="molecule type" value="Genomic_DNA"/>
</dbReference>
<dbReference type="Pfam" id="PF01177">
    <property type="entry name" value="Asp_Glu_race"/>
    <property type="match status" value="1"/>
</dbReference>
<dbReference type="InterPro" id="IPR052186">
    <property type="entry name" value="Hydantoin_racemase-like"/>
</dbReference>
<reference evidence="2 3" key="1">
    <citation type="submission" date="2016-10" db="EMBL/GenBank/DDBJ databases">
        <authorList>
            <person name="de Groot N.N."/>
        </authorList>
    </citation>
    <scope>NUCLEOTIDE SEQUENCE [LARGE SCALE GENOMIC DNA]</scope>
    <source>
        <strain evidence="2 3">CGMCC 1.8891</strain>
    </source>
</reference>
<dbReference type="GO" id="GO:0047661">
    <property type="term" value="F:amino-acid racemase activity"/>
    <property type="evidence" value="ECO:0007669"/>
    <property type="project" value="InterPro"/>
</dbReference>
<dbReference type="PANTHER" id="PTHR28047">
    <property type="entry name" value="PROTEIN DCG1"/>
    <property type="match status" value="1"/>
</dbReference>